<keyword evidence="4" id="KW-1185">Reference proteome</keyword>
<accession>C0QGX6</accession>
<dbReference type="PANTHER" id="PTHR36836">
    <property type="entry name" value="COLANIC ACID BIOSYNTHESIS PROTEIN WCAK"/>
    <property type="match status" value="1"/>
</dbReference>
<evidence type="ECO:0000313" key="3">
    <source>
        <dbReference type="EMBL" id="ACN15625.1"/>
    </source>
</evidence>
<gene>
    <name evidence="3" type="ordered locus">HRM2_25310</name>
</gene>
<dbReference type="AlphaFoldDB" id="C0QGX6"/>
<protein>
    <recommendedName>
        <fullName evidence="2">Polysaccharide pyruvyl transferase domain-containing protein</fullName>
    </recommendedName>
</protein>
<sequence length="371" mass="42465">MIKSLIFYKTTAAVDNTGEVLIYKSLLEQLRQYGDVIVDDRHKMYAMFHKWMGVENNERLSRFSDRSFIASMILEAIKGLVIKRQVAFVTGVGEHKYTTIKSAVKNLLAACFLALLKVLRVKVVRIGMSIQLAGRLTRDSEKILSIFVDHYYVRDSLSQEHCLKAGIKKVKVAPDLSWGYAVNQNSWPKNSTQITNIMFSFRSSIYNDDLKKIESLKVAIRFLADYINSNFDCNIYISYQVTQDKAFAEEVCRYLAIYFDNISFVKEQVTLDNAAEYYGNANVVFSNRLHALLLAYKFGALPIGIIDVPLQQKIVGIFKDIGFPELLYHIDEIKSISISENDIDETVQAIKNVEKNNTRILNEIFVKIFKP</sequence>
<dbReference type="OrthoDB" id="7848548at2"/>
<dbReference type="STRING" id="177437.HRM2_25310"/>
<dbReference type="EMBL" id="CP001087">
    <property type="protein sequence ID" value="ACN15625.1"/>
    <property type="molecule type" value="Genomic_DNA"/>
</dbReference>
<evidence type="ECO:0000256" key="1">
    <source>
        <dbReference type="SAM" id="Coils"/>
    </source>
</evidence>
<dbReference type="Proteomes" id="UP000000442">
    <property type="component" value="Chromosome"/>
</dbReference>
<dbReference type="PANTHER" id="PTHR36836:SF1">
    <property type="entry name" value="COLANIC ACID BIOSYNTHESIS PROTEIN WCAK"/>
    <property type="match status" value="1"/>
</dbReference>
<feature type="coiled-coil region" evidence="1">
    <location>
        <begin position="336"/>
        <end position="363"/>
    </location>
</feature>
<feature type="domain" description="Polysaccharide pyruvyl transferase" evidence="2">
    <location>
        <begin position="16"/>
        <end position="299"/>
    </location>
</feature>
<evidence type="ECO:0000259" key="2">
    <source>
        <dbReference type="Pfam" id="PF04230"/>
    </source>
</evidence>
<dbReference type="HOGENOM" id="CLU_061795_0_0_7"/>
<name>C0QGX6_DESAH</name>
<proteinExistence type="predicted"/>
<reference evidence="3 4" key="1">
    <citation type="journal article" date="2009" name="Environ. Microbiol.">
        <title>Genome sequence of Desulfobacterium autotrophicum HRM2, a marine sulfate reducer oxidizing organic carbon completely to carbon dioxide.</title>
        <authorList>
            <person name="Strittmatter A.W."/>
            <person name="Liesegang H."/>
            <person name="Rabus R."/>
            <person name="Decker I."/>
            <person name="Amann J."/>
            <person name="Andres S."/>
            <person name="Henne A."/>
            <person name="Fricke W.F."/>
            <person name="Martinez-Arias R."/>
            <person name="Bartels D."/>
            <person name="Goesmann A."/>
            <person name="Krause L."/>
            <person name="Puehler A."/>
            <person name="Klenk H.P."/>
            <person name="Richter M."/>
            <person name="Schuler M."/>
            <person name="Gloeckner F.O."/>
            <person name="Meyerdierks A."/>
            <person name="Gottschalk G."/>
            <person name="Amann R."/>
        </authorList>
    </citation>
    <scope>NUCLEOTIDE SEQUENCE [LARGE SCALE GENOMIC DNA]</scope>
    <source>
        <strain evidence="4">ATCC 43914 / DSM 3382 / HRM2</strain>
    </source>
</reference>
<dbReference type="KEGG" id="dat:HRM2_25310"/>
<dbReference type="eggNOG" id="COG2327">
    <property type="taxonomic scope" value="Bacteria"/>
</dbReference>
<keyword evidence="1" id="KW-0175">Coiled coil</keyword>
<evidence type="ECO:0000313" key="4">
    <source>
        <dbReference type="Proteomes" id="UP000000442"/>
    </source>
</evidence>
<dbReference type="Pfam" id="PF04230">
    <property type="entry name" value="PS_pyruv_trans"/>
    <property type="match status" value="1"/>
</dbReference>
<organism evidence="3 4">
    <name type="scientific">Desulforapulum autotrophicum (strain ATCC 43914 / DSM 3382 / VKM B-1955 / HRM2)</name>
    <name type="common">Desulfobacterium autotrophicum</name>
    <dbReference type="NCBI Taxonomy" id="177437"/>
    <lineage>
        <taxon>Bacteria</taxon>
        <taxon>Pseudomonadati</taxon>
        <taxon>Thermodesulfobacteriota</taxon>
        <taxon>Desulfobacteria</taxon>
        <taxon>Desulfobacterales</taxon>
        <taxon>Desulfobacteraceae</taxon>
        <taxon>Desulforapulum</taxon>
    </lineage>
</organism>
<dbReference type="RefSeq" id="WP_015904390.1">
    <property type="nucleotide sequence ID" value="NC_012108.1"/>
</dbReference>
<dbReference type="InterPro" id="IPR007345">
    <property type="entry name" value="Polysacch_pyruvyl_Trfase"/>
</dbReference>